<proteinExistence type="predicted"/>
<dbReference type="PANTHER" id="PTHR31240">
    <property type="entry name" value="MATERNAL EFFECT EMBRYO ARREST 18"/>
    <property type="match status" value="1"/>
</dbReference>
<reference evidence="3 4" key="1">
    <citation type="journal article" date="2011" name="Proc. Natl. Acad. Sci. U.S.A.">
        <title>Evolutionary erosion of yeast sex chromosomes by mating-type switching accidents.</title>
        <authorList>
            <person name="Gordon J.L."/>
            <person name="Armisen D."/>
            <person name="Proux-Wera E."/>
            <person name="Oheigeartaigh S.S."/>
            <person name="Byrne K.P."/>
            <person name="Wolfe K.H."/>
        </authorList>
    </citation>
    <scope>NUCLEOTIDE SEQUENCE [LARGE SCALE GENOMIC DNA]</scope>
    <source>
        <strain evidence="4">ATCC 34711 / CBS 6284 / DSM 70876 / NBRC 10599 / NRRL Y-10934 / UCD 77-7</strain>
    </source>
</reference>
<dbReference type="FunCoup" id="I2H0P4">
    <property type="interactions" value="70"/>
</dbReference>
<dbReference type="EMBL" id="HE806318">
    <property type="protein sequence ID" value="CCH59946.1"/>
    <property type="molecule type" value="Genomic_DNA"/>
</dbReference>
<dbReference type="InterPro" id="IPR038136">
    <property type="entry name" value="CofD-like_dom_sf"/>
</dbReference>
<dbReference type="HOGENOM" id="CLU_019029_3_0_1"/>
<dbReference type="OMA" id="RITRIWY"/>
<dbReference type="RefSeq" id="XP_004179465.1">
    <property type="nucleotide sequence ID" value="XM_004179417.1"/>
</dbReference>
<dbReference type="AlphaFoldDB" id="I2H0P4"/>
<evidence type="ECO:0000313" key="4">
    <source>
        <dbReference type="Proteomes" id="UP000002866"/>
    </source>
</evidence>
<gene>
    <name evidence="3" type="primary">TBLA0C01310</name>
    <name evidence="3" type="ORF">TBLA_0C01310</name>
</gene>
<dbReference type="InParanoid" id="I2H0P4"/>
<dbReference type="Pfam" id="PF01933">
    <property type="entry name" value="CofD"/>
    <property type="match status" value="1"/>
</dbReference>
<evidence type="ECO:0000256" key="2">
    <source>
        <dbReference type="SAM" id="Phobius"/>
    </source>
</evidence>
<name>I2H0P4_HENB6</name>
<organism evidence="3 4">
    <name type="scientific">Henningerozyma blattae (strain ATCC 34711 / CBS 6284 / DSM 70876 / NBRC 10599 / NRRL Y-10934 / UCD 77-7)</name>
    <name type="common">Yeast</name>
    <name type="synonym">Tetrapisispora blattae</name>
    <dbReference type="NCBI Taxonomy" id="1071380"/>
    <lineage>
        <taxon>Eukaryota</taxon>
        <taxon>Fungi</taxon>
        <taxon>Dikarya</taxon>
        <taxon>Ascomycota</taxon>
        <taxon>Saccharomycotina</taxon>
        <taxon>Saccharomycetes</taxon>
        <taxon>Saccharomycetales</taxon>
        <taxon>Saccharomycetaceae</taxon>
        <taxon>Henningerozyma</taxon>
    </lineage>
</organism>
<protein>
    <submittedName>
        <fullName evidence="3">Uncharacterized protein</fullName>
    </submittedName>
</protein>
<dbReference type="eggNOG" id="ENOG502QUXN">
    <property type="taxonomic scope" value="Eukaryota"/>
</dbReference>
<accession>I2H0P4</accession>
<evidence type="ECO:0000313" key="3">
    <source>
        <dbReference type="EMBL" id="CCH59946.1"/>
    </source>
</evidence>
<feature type="transmembrane region" description="Helical" evidence="2">
    <location>
        <begin position="359"/>
        <end position="381"/>
    </location>
</feature>
<dbReference type="Proteomes" id="UP000002866">
    <property type="component" value="Chromosome 3"/>
</dbReference>
<keyword evidence="2" id="KW-0812">Transmembrane</keyword>
<feature type="compositionally biased region" description="Low complexity" evidence="1">
    <location>
        <begin position="212"/>
        <end position="231"/>
    </location>
</feature>
<dbReference type="GeneID" id="14494926"/>
<dbReference type="OrthoDB" id="10267139at2759"/>
<dbReference type="InterPro" id="IPR002882">
    <property type="entry name" value="CofD"/>
</dbReference>
<dbReference type="STRING" id="1071380.I2H0P4"/>
<keyword evidence="4" id="KW-1185">Reference proteome</keyword>
<dbReference type="GO" id="GO:0043743">
    <property type="term" value="F:LPPG:FO 2-phospho-L-lactate transferase activity"/>
    <property type="evidence" value="ECO:0007669"/>
    <property type="project" value="InterPro"/>
</dbReference>
<sequence length="504" mass="56571">MNIVVLSGGTATNSLTECFNKISLDQNYELTYILPISDNGGSTSEILRVIGGPAIGDIRSRIIRLLNDKQLEKLFGYRLSNDPIVAKIEWNKIVEGSHDIWKHVSSEKKEMCRSFIIHIQSELLKRTKLSNPFKYEMASIGNLFLTGVRLFMGSLDAAIELMMRIGRCHQLLNIMPCISTNHTYHISALLKNGTVITGQSQISHPSKVPNLNNSGVNSNITSGTNSNSTSSTKLLLNHSLKNLSTTSNNSNDHLFNTNKQFYHLSNEDSVLSDDQETALDPMERHDDAFDDDEDNEEEFANPITILPELKASQLHFNKIDDNSILESPIKRILYINPYGEEIKPTGNSRAINKLKTADMIVFSIGSLMTSLLPILILGNFAKVIAERTSTKKVLLINNKYDRETYGLSGTQYVQTVVGSMRKSLRNYEIRRNSTPNLMTANSSSSYDKSNWSRFVTDIIYLKQGEIEIDEAVMKEHGITCHSIESNIMDNKSLQELLIKINSEN</sequence>
<dbReference type="KEGG" id="tbl:TBLA_0C01310"/>
<dbReference type="SUPFAM" id="SSF142338">
    <property type="entry name" value="CofD-like"/>
    <property type="match status" value="1"/>
</dbReference>
<keyword evidence="2" id="KW-1133">Transmembrane helix</keyword>
<evidence type="ECO:0000256" key="1">
    <source>
        <dbReference type="SAM" id="MobiDB-lite"/>
    </source>
</evidence>
<keyword evidence="2" id="KW-0472">Membrane</keyword>
<dbReference type="PANTHER" id="PTHR31240:SF0">
    <property type="entry name" value="MATERNAL EFFECT EMBRYO ARREST 18"/>
    <property type="match status" value="1"/>
</dbReference>
<dbReference type="Gene3D" id="3.40.50.10680">
    <property type="entry name" value="CofD-like domains"/>
    <property type="match status" value="1"/>
</dbReference>
<feature type="region of interest" description="Disordered" evidence="1">
    <location>
        <begin position="201"/>
        <end position="231"/>
    </location>
</feature>